<dbReference type="AlphaFoldDB" id="A0A0C3QUG2"/>
<organism evidence="2 3">
    <name type="scientific">Tulasnella calospora MUT 4182</name>
    <dbReference type="NCBI Taxonomy" id="1051891"/>
    <lineage>
        <taxon>Eukaryota</taxon>
        <taxon>Fungi</taxon>
        <taxon>Dikarya</taxon>
        <taxon>Basidiomycota</taxon>
        <taxon>Agaricomycotina</taxon>
        <taxon>Agaricomycetes</taxon>
        <taxon>Cantharellales</taxon>
        <taxon>Tulasnellaceae</taxon>
        <taxon>Tulasnella</taxon>
    </lineage>
</organism>
<reference evidence="3" key="2">
    <citation type="submission" date="2015-01" db="EMBL/GenBank/DDBJ databases">
        <title>Evolutionary Origins and Diversification of the Mycorrhizal Mutualists.</title>
        <authorList>
            <consortium name="DOE Joint Genome Institute"/>
            <consortium name="Mycorrhizal Genomics Consortium"/>
            <person name="Kohler A."/>
            <person name="Kuo A."/>
            <person name="Nagy L.G."/>
            <person name="Floudas D."/>
            <person name="Copeland A."/>
            <person name="Barry K.W."/>
            <person name="Cichocki N."/>
            <person name="Veneault-Fourrey C."/>
            <person name="LaButti K."/>
            <person name="Lindquist E.A."/>
            <person name="Lipzen A."/>
            <person name="Lundell T."/>
            <person name="Morin E."/>
            <person name="Murat C."/>
            <person name="Riley R."/>
            <person name="Ohm R."/>
            <person name="Sun H."/>
            <person name="Tunlid A."/>
            <person name="Henrissat B."/>
            <person name="Grigoriev I.V."/>
            <person name="Hibbett D.S."/>
            <person name="Martin F."/>
        </authorList>
    </citation>
    <scope>NUCLEOTIDE SEQUENCE [LARGE SCALE GENOMIC DNA]</scope>
    <source>
        <strain evidence="3">MUT 4182</strain>
    </source>
</reference>
<name>A0A0C3QUG2_9AGAM</name>
<protein>
    <submittedName>
        <fullName evidence="2">Uncharacterized protein</fullName>
    </submittedName>
</protein>
<feature type="compositionally biased region" description="Basic and acidic residues" evidence="1">
    <location>
        <begin position="56"/>
        <end position="65"/>
    </location>
</feature>
<accession>A0A0C3QUG2</accession>
<evidence type="ECO:0000313" key="3">
    <source>
        <dbReference type="Proteomes" id="UP000054248"/>
    </source>
</evidence>
<dbReference type="EMBL" id="KN822957">
    <property type="protein sequence ID" value="KIO32089.1"/>
    <property type="molecule type" value="Genomic_DNA"/>
</dbReference>
<dbReference type="HOGENOM" id="CLU_2442482_0_0_1"/>
<dbReference type="Proteomes" id="UP000054248">
    <property type="component" value="Unassembled WGS sequence"/>
</dbReference>
<sequence length="90" mass="10033">MLRQSIQKKSCGGVIPPVGTTSRGWKACTGLLRMVRFDAIAYSDSDSAKRTVSPRKANETVDSERRKPKIKVGRSTTTFWSLEETRENAT</sequence>
<keyword evidence="3" id="KW-1185">Reference proteome</keyword>
<evidence type="ECO:0000313" key="2">
    <source>
        <dbReference type="EMBL" id="KIO32089.1"/>
    </source>
</evidence>
<evidence type="ECO:0000256" key="1">
    <source>
        <dbReference type="SAM" id="MobiDB-lite"/>
    </source>
</evidence>
<feature type="region of interest" description="Disordered" evidence="1">
    <location>
        <begin position="45"/>
        <end position="74"/>
    </location>
</feature>
<gene>
    <name evidence="2" type="ORF">M407DRAFT_241548</name>
</gene>
<proteinExistence type="predicted"/>
<reference evidence="2 3" key="1">
    <citation type="submission" date="2014-04" db="EMBL/GenBank/DDBJ databases">
        <authorList>
            <consortium name="DOE Joint Genome Institute"/>
            <person name="Kuo A."/>
            <person name="Girlanda M."/>
            <person name="Perotto S."/>
            <person name="Kohler A."/>
            <person name="Nagy L.G."/>
            <person name="Floudas D."/>
            <person name="Copeland A."/>
            <person name="Barry K.W."/>
            <person name="Cichocki N."/>
            <person name="Veneault-Fourrey C."/>
            <person name="LaButti K."/>
            <person name="Lindquist E.A."/>
            <person name="Lipzen A."/>
            <person name="Lundell T."/>
            <person name="Morin E."/>
            <person name="Murat C."/>
            <person name="Sun H."/>
            <person name="Tunlid A."/>
            <person name="Henrissat B."/>
            <person name="Grigoriev I.V."/>
            <person name="Hibbett D.S."/>
            <person name="Martin F."/>
            <person name="Nordberg H.P."/>
            <person name="Cantor M.N."/>
            <person name="Hua S.X."/>
        </authorList>
    </citation>
    <scope>NUCLEOTIDE SEQUENCE [LARGE SCALE GENOMIC DNA]</scope>
    <source>
        <strain evidence="2 3">MUT 4182</strain>
    </source>
</reference>